<name>A0A0D2P5U4_HYPSF</name>
<feature type="compositionally biased region" description="Basic and acidic residues" evidence="1">
    <location>
        <begin position="182"/>
        <end position="191"/>
    </location>
</feature>
<organism evidence="2 3">
    <name type="scientific">Hypholoma sublateritium (strain FD-334 SS-4)</name>
    <dbReference type="NCBI Taxonomy" id="945553"/>
    <lineage>
        <taxon>Eukaryota</taxon>
        <taxon>Fungi</taxon>
        <taxon>Dikarya</taxon>
        <taxon>Basidiomycota</taxon>
        <taxon>Agaricomycotina</taxon>
        <taxon>Agaricomycetes</taxon>
        <taxon>Agaricomycetidae</taxon>
        <taxon>Agaricales</taxon>
        <taxon>Agaricineae</taxon>
        <taxon>Strophariaceae</taxon>
        <taxon>Hypholoma</taxon>
    </lineage>
</organism>
<evidence type="ECO:0000313" key="3">
    <source>
        <dbReference type="Proteomes" id="UP000054270"/>
    </source>
</evidence>
<feature type="region of interest" description="Disordered" evidence="1">
    <location>
        <begin position="148"/>
        <end position="209"/>
    </location>
</feature>
<dbReference type="Proteomes" id="UP000054270">
    <property type="component" value="Unassembled WGS sequence"/>
</dbReference>
<accession>A0A0D2P5U4</accession>
<dbReference type="EMBL" id="KN817635">
    <property type="protein sequence ID" value="KJA15790.1"/>
    <property type="molecule type" value="Genomic_DNA"/>
</dbReference>
<keyword evidence="3" id="KW-1185">Reference proteome</keyword>
<gene>
    <name evidence="2" type="ORF">HYPSUDRAFT_207579</name>
</gene>
<feature type="compositionally biased region" description="Basic and acidic residues" evidence="1">
    <location>
        <begin position="33"/>
        <end position="47"/>
    </location>
</feature>
<evidence type="ECO:0000256" key="1">
    <source>
        <dbReference type="SAM" id="MobiDB-lite"/>
    </source>
</evidence>
<protein>
    <submittedName>
        <fullName evidence="2">Uncharacterized protein</fullName>
    </submittedName>
</protein>
<feature type="region of interest" description="Disordered" evidence="1">
    <location>
        <begin position="30"/>
        <end position="77"/>
    </location>
</feature>
<evidence type="ECO:0000313" key="2">
    <source>
        <dbReference type="EMBL" id="KJA15790.1"/>
    </source>
</evidence>
<reference evidence="3" key="1">
    <citation type="submission" date="2014-04" db="EMBL/GenBank/DDBJ databases">
        <title>Evolutionary Origins and Diversification of the Mycorrhizal Mutualists.</title>
        <authorList>
            <consortium name="DOE Joint Genome Institute"/>
            <consortium name="Mycorrhizal Genomics Consortium"/>
            <person name="Kohler A."/>
            <person name="Kuo A."/>
            <person name="Nagy L.G."/>
            <person name="Floudas D."/>
            <person name="Copeland A."/>
            <person name="Barry K.W."/>
            <person name="Cichocki N."/>
            <person name="Veneault-Fourrey C."/>
            <person name="LaButti K."/>
            <person name="Lindquist E.A."/>
            <person name="Lipzen A."/>
            <person name="Lundell T."/>
            <person name="Morin E."/>
            <person name="Murat C."/>
            <person name="Riley R."/>
            <person name="Ohm R."/>
            <person name="Sun H."/>
            <person name="Tunlid A."/>
            <person name="Henrissat B."/>
            <person name="Grigoriev I.V."/>
            <person name="Hibbett D.S."/>
            <person name="Martin F."/>
        </authorList>
    </citation>
    <scope>NUCLEOTIDE SEQUENCE [LARGE SCALE GENOMIC DNA]</scope>
    <source>
        <strain evidence="3">FD-334 SS-4</strain>
    </source>
</reference>
<feature type="compositionally biased region" description="Basic residues" evidence="1">
    <location>
        <begin position="48"/>
        <end position="63"/>
    </location>
</feature>
<sequence length="294" mass="32272">MPENGTGALPTQQALNQLWLLKSAPRHRRQVHFGRDLEKKAASPLRDHARRKRSLIAQGKRRASPVVSDSNGEPTRALDPAFIEGRKYQPTFVEGSSTLTRRSGMVSVASLIKRADFQHFLGASKIPKADVQVVQSISDSDYISEAYNHTTSEEGFEDKPEPTRKTSSRIIELDSENGGSEADSRSSKENHAPTVRHHAASGPVTSANTGSIDEEFHALLASMVREARAKDQAEIKRLQGELSAKAAVERSARALACKLRADLTKIYGKLKDVGEDLGQISDDIDMNFVNAYVL</sequence>
<proteinExistence type="predicted"/>
<dbReference type="AlphaFoldDB" id="A0A0D2P5U4"/>